<dbReference type="GO" id="GO:0055085">
    <property type="term" value="P:transmembrane transport"/>
    <property type="evidence" value="ECO:0007669"/>
    <property type="project" value="InterPro"/>
</dbReference>
<dbReference type="GO" id="GO:0005886">
    <property type="term" value="C:plasma membrane"/>
    <property type="evidence" value="ECO:0007669"/>
    <property type="project" value="UniProtKB-SubCell"/>
</dbReference>
<dbReference type="CDD" id="cd06261">
    <property type="entry name" value="TM_PBP2"/>
    <property type="match status" value="1"/>
</dbReference>
<evidence type="ECO:0000256" key="2">
    <source>
        <dbReference type="ARBA" id="ARBA00022448"/>
    </source>
</evidence>
<organism evidence="9 10">
    <name type="scientific">Halanaerobium congolense</name>
    <dbReference type="NCBI Taxonomy" id="54121"/>
    <lineage>
        <taxon>Bacteria</taxon>
        <taxon>Bacillati</taxon>
        <taxon>Bacillota</taxon>
        <taxon>Clostridia</taxon>
        <taxon>Halanaerobiales</taxon>
        <taxon>Halanaerobiaceae</taxon>
        <taxon>Halanaerobium</taxon>
    </lineage>
</organism>
<accession>A0A1G8IAW7</accession>
<evidence type="ECO:0000313" key="10">
    <source>
        <dbReference type="Proteomes" id="UP000198945"/>
    </source>
</evidence>
<dbReference type="InterPro" id="IPR035906">
    <property type="entry name" value="MetI-like_sf"/>
</dbReference>
<feature type="domain" description="ABC transmembrane type-1" evidence="8">
    <location>
        <begin position="99"/>
        <end position="305"/>
    </location>
</feature>
<dbReference type="PROSITE" id="PS50928">
    <property type="entry name" value="ABC_TM1"/>
    <property type="match status" value="1"/>
</dbReference>
<keyword evidence="6 7" id="KW-0472">Membrane</keyword>
<feature type="transmembrane region" description="Helical" evidence="7">
    <location>
        <begin position="286"/>
        <end position="312"/>
    </location>
</feature>
<dbReference type="SUPFAM" id="SSF161098">
    <property type="entry name" value="MetI-like"/>
    <property type="match status" value="1"/>
</dbReference>
<feature type="transmembrane region" description="Helical" evidence="7">
    <location>
        <begin position="239"/>
        <end position="266"/>
    </location>
</feature>
<name>A0A1G8IAW7_9FIRM</name>
<dbReference type="Pfam" id="PF00528">
    <property type="entry name" value="BPD_transp_1"/>
    <property type="match status" value="1"/>
</dbReference>
<keyword evidence="2 7" id="KW-0813">Transport</keyword>
<sequence length="319" mass="34978">MLSFITRRLLILIPMLLIITFLIYGGLELTPGDAVSYMISPDVLANISADRLAELRESLGLNDPFIVRYFKWLGGVLKGDFGYSLTSGVPISRIVFDRLGATLELSVAALLFSTIMGSLLGTLSALKRGSFFDNIVTVFGMVGVSIPRFFFALVSILIFSLTLNWLPAGGRIFPGYDSFLDRLPHLILPAIVLGSTMTAGVMRYARSSMLDALNKDYIKTARSKGIPEWRVNLIHGFRVALTPVIVLIGFRLPMLIGGSVVIEQVFQWPGIGKEFVAAVKGQNLPLIMMIAMFSVLAVLIASFLVDVFTALLDPRIKLD</sequence>
<evidence type="ECO:0000256" key="6">
    <source>
        <dbReference type="ARBA" id="ARBA00023136"/>
    </source>
</evidence>
<keyword evidence="3" id="KW-1003">Cell membrane</keyword>
<dbReference type="AlphaFoldDB" id="A0A1G8IAW7"/>
<dbReference type="Gene3D" id="1.10.3720.10">
    <property type="entry name" value="MetI-like"/>
    <property type="match status" value="1"/>
</dbReference>
<proteinExistence type="inferred from homology"/>
<protein>
    <submittedName>
        <fullName evidence="9">Peptide/nickel transport system permease protein</fullName>
    </submittedName>
</protein>
<keyword evidence="4 7" id="KW-0812">Transmembrane</keyword>
<feature type="transmembrane region" description="Helical" evidence="7">
    <location>
        <begin position="105"/>
        <end position="126"/>
    </location>
</feature>
<keyword evidence="5 7" id="KW-1133">Transmembrane helix</keyword>
<dbReference type="Proteomes" id="UP000198945">
    <property type="component" value="Unassembled WGS sequence"/>
</dbReference>
<reference evidence="9 10" key="1">
    <citation type="submission" date="2016-10" db="EMBL/GenBank/DDBJ databases">
        <authorList>
            <person name="de Groot N.N."/>
        </authorList>
    </citation>
    <scope>NUCLEOTIDE SEQUENCE [LARGE SCALE GENOMIC DNA]</scope>
    <source>
        <strain evidence="9 10">WG7</strain>
    </source>
</reference>
<dbReference type="RefSeq" id="WP_089716229.1">
    <property type="nucleotide sequence ID" value="NZ_FNEH01000002.1"/>
</dbReference>
<evidence type="ECO:0000256" key="1">
    <source>
        <dbReference type="ARBA" id="ARBA00004651"/>
    </source>
</evidence>
<dbReference type="PANTHER" id="PTHR43163">
    <property type="entry name" value="DIPEPTIDE TRANSPORT SYSTEM PERMEASE PROTEIN DPPB-RELATED"/>
    <property type="match status" value="1"/>
</dbReference>
<dbReference type="Pfam" id="PF19300">
    <property type="entry name" value="BPD_transp_1_N"/>
    <property type="match status" value="1"/>
</dbReference>
<evidence type="ECO:0000259" key="8">
    <source>
        <dbReference type="PROSITE" id="PS50928"/>
    </source>
</evidence>
<dbReference type="InterPro" id="IPR000515">
    <property type="entry name" value="MetI-like"/>
</dbReference>
<gene>
    <name evidence="9" type="ORF">SAMN04515654_102112</name>
</gene>
<evidence type="ECO:0000256" key="4">
    <source>
        <dbReference type="ARBA" id="ARBA00022692"/>
    </source>
</evidence>
<dbReference type="PANTHER" id="PTHR43163:SF6">
    <property type="entry name" value="DIPEPTIDE TRANSPORT SYSTEM PERMEASE PROTEIN DPPB-RELATED"/>
    <property type="match status" value="1"/>
</dbReference>
<feature type="transmembrane region" description="Helical" evidence="7">
    <location>
        <begin position="186"/>
        <end position="205"/>
    </location>
</feature>
<feature type="transmembrane region" description="Helical" evidence="7">
    <location>
        <begin position="138"/>
        <end position="166"/>
    </location>
</feature>
<dbReference type="InterPro" id="IPR045621">
    <property type="entry name" value="BPD_transp_1_N"/>
</dbReference>
<feature type="transmembrane region" description="Helical" evidence="7">
    <location>
        <begin position="9"/>
        <end position="27"/>
    </location>
</feature>
<evidence type="ECO:0000256" key="7">
    <source>
        <dbReference type="RuleBase" id="RU363032"/>
    </source>
</evidence>
<evidence type="ECO:0000256" key="5">
    <source>
        <dbReference type="ARBA" id="ARBA00022989"/>
    </source>
</evidence>
<evidence type="ECO:0000313" key="9">
    <source>
        <dbReference type="EMBL" id="SDI16033.1"/>
    </source>
</evidence>
<dbReference type="EMBL" id="FNEH01000002">
    <property type="protein sequence ID" value="SDI16033.1"/>
    <property type="molecule type" value="Genomic_DNA"/>
</dbReference>
<comment type="similarity">
    <text evidence="7">Belongs to the binding-protein-dependent transport system permease family.</text>
</comment>
<comment type="subcellular location">
    <subcellularLocation>
        <location evidence="1 7">Cell membrane</location>
        <topology evidence="1 7">Multi-pass membrane protein</topology>
    </subcellularLocation>
</comment>
<evidence type="ECO:0000256" key="3">
    <source>
        <dbReference type="ARBA" id="ARBA00022475"/>
    </source>
</evidence>